<protein>
    <submittedName>
        <fullName evidence="2">Uncharacterized protein</fullName>
    </submittedName>
</protein>
<comment type="caution">
    <text evidence="2">The sequence shown here is derived from an EMBL/GenBank/DDBJ whole genome shotgun (WGS) entry which is preliminary data.</text>
</comment>
<evidence type="ECO:0000313" key="3">
    <source>
        <dbReference type="Proteomes" id="UP001153269"/>
    </source>
</evidence>
<organism evidence="2 3">
    <name type="scientific">Pleuronectes platessa</name>
    <name type="common">European plaice</name>
    <dbReference type="NCBI Taxonomy" id="8262"/>
    <lineage>
        <taxon>Eukaryota</taxon>
        <taxon>Metazoa</taxon>
        <taxon>Chordata</taxon>
        <taxon>Craniata</taxon>
        <taxon>Vertebrata</taxon>
        <taxon>Euteleostomi</taxon>
        <taxon>Actinopterygii</taxon>
        <taxon>Neopterygii</taxon>
        <taxon>Teleostei</taxon>
        <taxon>Neoteleostei</taxon>
        <taxon>Acanthomorphata</taxon>
        <taxon>Carangaria</taxon>
        <taxon>Pleuronectiformes</taxon>
        <taxon>Pleuronectoidei</taxon>
        <taxon>Pleuronectidae</taxon>
        <taxon>Pleuronectes</taxon>
    </lineage>
</organism>
<dbReference type="AlphaFoldDB" id="A0A9N7U842"/>
<reference evidence="2" key="1">
    <citation type="submission" date="2020-03" db="EMBL/GenBank/DDBJ databases">
        <authorList>
            <person name="Weist P."/>
        </authorList>
    </citation>
    <scope>NUCLEOTIDE SEQUENCE</scope>
</reference>
<dbReference type="Proteomes" id="UP001153269">
    <property type="component" value="Unassembled WGS sequence"/>
</dbReference>
<accession>A0A9N7U842</accession>
<feature type="compositionally biased region" description="Low complexity" evidence="1">
    <location>
        <begin position="1"/>
        <end position="14"/>
    </location>
</feature>
<evidence type="ECO:0000256" key="1">
    <source>
        <dbReference type="SAM" id="MobiDB-lite"/>
    </source>
</evidence>
<feature type="compositionally biased region" description="Basic and acidic residues" evidence="1">
    <location>
        <begin position="46"/>
        <end position="55"/>
    </location>
</feature>
<keyword evidence="3" id="KW-1185">Reference proteome</keyword>
<feature type="compositionally biased region" description="Basic and acidic residues" evidence="1">
    <location>
        <begin position="23"/>
        <end position="39"/>
    </location>
</feature>
<evidence type="ECO:0000313" key="2">
    <source>
        <dbReference type="EMBL" id="CAB1425414.1"/>
    </source>
</evidence>
<dbReference type="EMBL" id="CADEAL010000802">
    <property type="protein sequence ID" value="CAB1425414.1"/>
    <property type="molecule type" value="Genomic_DNA"/>
</dbReference>
<gene>
    <name evidence="2" type="ORF">PLEPLA_LOCUS13344</name>
</gene>
<sequence>MRAADGGAPAAPEELMPDGVSIEEIKPQNEDEKGTEKGSDTWPLKSRQEDTHSPEVQEPLQRELIPAPSPGSRRKSLYSDNFYGSHQKTWKCKTCPGPAGVVQGSFRVLAREVVKLGDWEWEGDCCSDLSSSSSIVFVVSGHAKEESASNPLDALSISLSSPVELQSGVNMQIKYLEEAALAPSLDAQEEQNCSGLTGGAAPVPGKTHRICTSTSSSISGDIFLIHMGPAGGAAGGAVVAPKTGGSCGAHAPTPGRCIHGLDPTPVPRVKCP</sequence>
<feature type="region of interest" description="Disordered" evidence="1">
    <location>
        <begin position="1"/>
        <end position="78"/>
    </location>
</feature>
<proteinExistence type="predicted"/>
<name>A0A9N7U842_PLEPL</name>